<dbReference type="AlphaFoldDB" id="A0A6J4QIK0"/>
<dbReference type="UniPathway" id="UPA00109">
    <property type="reaction ID" value="UER00183"/>
</dbReference>
<name>A0A6J4QIK0_9ACTN</name>
<dbReference type="FunFam" id="3.20.20.70:FF:000140">
    <property type="entry name" value="Fructose-bisphosphate aldolase"/>
    <property type="match status" value="1"/>
</dbReference>
<keyword evidence="4 6" id="KW-0324">Glycolysis</keyword>
<evidence type="ECO:0000313" key="7">
    <source>
        <dbReference type="EMBL" id="CAA9444509.1"/>
    </source>
</evidence>
<dbReference type="SUPFAM" id="SSF51569">
    <property type="entry name" value="Aldolase"/>
    <property type="match status" value="1"/>
</dbReference>
<dbReference type="InterPro" id="IPR013785">
    <property type="entry name" value="Aldolase_TIM"/>
</dbReference>
<comment type="similarity">
    <text evidence="3 6">Belongs to the class I fructose-bisphosphate aldolase family.</text>
</comment>
<protein>
    <recommendedName>
        <fullName evidence="6">Fructose-bisphosphate aldolase</fullName>
        <ecNumber evidence="6">4.1.2.13</ecNumber>
    </recommendedName>
</protein>
<keyword evidence="5 6" id="KW-0456">Lyase</keyword>
<evidence type="ECO:0000256" key="1">
    <source>
        <dbReference type="ARBA" id="ARBA00000441"/>
    </source>
</evidence>
<sequence>MDVEQLERTAKELVPPGKGLLAADESFGTIGKRFEAVGIEADEETRRQYRELLLTTEGVGEYLSGVILFDETIRQNTSDGKPLVEVLQEQGIIPGIKVDRSTVDLPLSPGEKYTQGLDDLGERLEEYVEMGARFTKWRAVITIGDGTPTVKGVESNARALALYAAFSQEAGLVPVVEPEVLIDGDHSIEHSFEVNEWALRRTYDAMYEQGVHLEGTLLKPNFVINGKDASEKASVEDVARYTIECFKRSVPAAVPGIVLLSGGQSGEDATAHLNAMKSMYDNLPWEISFSWARALQGRPMEIWGGDEQNVAEAQKVFHHRARMASAAAVGNYSREMEQEQAA</sequence>
<accession>A0A6J4QIK0</accession>
<gene>
    <name evidence="7" type="ORF">AVDCRST_MAG80-1638</name>
</gene>
<dbReference type="EC" id="4.1.2.13" evidence="6"/>
<dbReference type="Pfam" id="PF00274">
    <property type="entry name" value="Glycolytic"/>
    <property type="match status" value="1"/>
</dbReference>
<comment type="pathway">
    <text evidence="2">Carbohydrate degradation; glycolysis; D-glyceraldehyde 3-phosphate and glycerone phosphate from D-glucose: step 4/4.</text>
</comment>
<dbReference type="PANTHER" id="PTHR11627">
    <property type="entry name" value="FRUCTOSE-BISPHOSPHATE ALDOLASE"/>
    <property type="match status" value="1"/>
</dbReference>
<dbReference type="Gene3D" id="3.20.20.70">
    <property type="entry name" value="Aldolase class I"/>
    <property type="match status" value="1"/>
</dbReference>
<dbReference type="InterPro" id="IPR029768">
    <property type="entry name" value="Aldolase_I_AS"/>
</dbReference>
<evidence type="ECO:0000256" key="3">
    <source>
        <dbReference type="ARBA" id="ARBA00010387"/>
    </source>
</evidence>
<reference evidence="7" key="1">
    <citation type="submission" date="2020-02" db="EMBL/GenBank/DDBJ databases">
        <authorList>
            <person name="Meier V. D."/>
        </authorList>
    </citation>
    <scope>NUCLEOTIDE SEQUENCE</scope>
    <source>
        <strain evidence="7">AVDCRST_MAG80</strain>
    </source>
</reference>
<evidence type="ECO:0000256" key="5">
    <source>
        <dbReference type="ARBA" id="ARBA00023239"/>
    </source>
</evidence>
<comment type="catalytic activity">
    <reaction evidence="1 6">
        <text>beta-D-fructose 1,6-bisphosphate = D-glyceraldehyde 3-phosphate + dihydroxyacetone phosphate</text>
        <dbReference type="Rhea" id="RHEA:14729"/>
        <dbReference type="ChEBI" id="CHEBI:32966"/>
        <dbReference type="ChEBI" id="CHEBI:57642"/>
        <dbReference type="ChEBI" id="CHEBI:59776"/>
        <dbReference type="EC" id="4.1.2.13"/>
    </reaction>
</comment>
<dbReference type="InterPro" id="IPR000741">
    <property type="entry name" value="FBA_I"/>
</dbReference>
<proteinExistence type="inferred from homology"/>
<dbReference type="PROSITE" id="PS00158">
    <property type="entry name" value="ALDOLASE_CLASS_I"/>
    <property type="match status" value="1"/>
</dbReference>
<dbReference type="GO" id="GO:0006096">
    <property type="term" value="P:glycolytic process"/>
    <property type="evidence" value="ECO:0007669"/>
    <property type="project" value="UniProtKB-UniPathway"/>
</dbReference>
<organism evidence="7">
    <name type="scientific">uncultured Rubrobacteraceae bacterium</name>
    <dbReference type="NCBI Taxonomy" id="349277"/>
    <lineage>
        <taxon>Bacteria</taxon>
        <taxon>Bacillati</taxon>
        <taxon>Actinomycetota</taxon>
        <taxon>Rubrobacteria</taxon>
        <taxon>Rubrobacterales</taxon>
        <taxon>Rubrobacteraceae</taxon>
        <taxon>environmental samples</taxon>
    </lineage>
</organism>
<evidence type="ECO:0000256" key="6">
    <source>
        <dbReference type="RuleBase" id="RU003994"/>
    </source>
</evidence>
<dbReference type="NCBIfam" id="NF033379">
    <property type="entry name" value="FrucBisAld_I"/>
    <property type="match status" value="1"/>
</dbReference>
<evidence type="ECO:0000256" key="4">
    <source>
        <dbReference type="ARBA" id="ARBA00023152"/>
    </source>
</evidence>
<dbReference type="EMBL" id="CADCVC010000140">
    <property type="protein sequence ID" value="CAA9444509.1"/>
    <property type="molecule type" value="Genomic_DNA"/>
</dbReference>
<dbReference type="GO" id="GO:0004332">
    <property type="term" value="F:fructose-bisphosphate aldolase activity"/>
    <property type="evidence" value="ECO:0007669"/>
    <property type="project" value="UniProtKB-EC"/>
</dbReference>
<evidence type="ECO:0000256" key="2">
    <source>
        <dbReference type="ARBA" id="ARBA00004714"/>
    </source>
</evidence>